<dbReference type="Pfam" id="PF00622">
    <property type="entry name" value="SPRY"/>
    <property type="match status" value="1"/>
</dbReference>
<dbReference type="PANTHER" id="PTHR20951">
    <property type="entry name" value="C13ORF1 PROTEIN-RELATED"/>
    <property type="match status" value="1"/>
</dbReference>
<dbReference type="SMART" id="SM00449">
    <property type="entry name" value="SPRY"/>
    <property type="match status" value="1"/>
</dbReference>
<dbReference type="InterPro" id="IPR003877">
    <property type="entry name" value="SPRY_dom"/>
</dbReference>
<feature type="domain" description="B30.2/SPRY" evidence="2">
    <location>
        <begin position="75"/>
        <end position="254"/>
    </location>
</feature>
<evidence type="ECO:0000313" key="3">
    <source>
        <dbReference type="EMBL" id="SVE85792.1"/>
    </source>
</evidence>
<dbReference type="SUPFAM" id="SSF49899">
    <property type="entry name" value="Concanavalin A-like lectins/glucanases"/>
    <property type="match status" value="1"/>
</dbReference>
<dbReference type="PROSITE" id="PS50188">
    <property type="entry name" value="B302_SPRY"/>
    <property type="match status" value="1"/>
</dbReference>
<dbReference type="InterPro" id="IPR001870">
    <property type="entry name" value="B30.2/SPRY"/>
</dbReference>
<dbReference type="AlphaFoldDB" id="A0A4Y7MYV2"/>
<reference evidence="3" key="1">
    <citation type="submission" date="2018-08" db="EMBL/GenBank/DDBJ databases">
        <authorList>
            <person name="Cornetti L."/>
        </authorList>
    </citation>
    <scope>NUCLEOTIDE SEQUENCE</scope>
    <source>
        <strain evidence="3">CZ-RIM1-1</strain>
    </source>
</reference>
<name>A0A4Y7MYV2_9CRUS</name>
<dbReference type="InterPro" id="IPR043136">
    <property type="entry name" value="B30.2/SPRY_sf"/>
</dbReference>
<organism evidence="3">
    <name type="scientific">Daphnia pulicaria</name>
    <dbReference type="NCBI Taxonomy" id="35523"/>
    <lineage>
        <taxon>Eukaryota</taxon>
        <taxon>Metazoa</taxon>
        <taxon>Ecdysozoa</taxon>
        <taxon>Arthropoda</taxon>
        <taxon>Crustacea</taxon>
        <taxon>Branchiopoda</taxon>
        <taxon>Diplostraca</taxon>
        <taxon>Cladocera</taxon>
        <taxon>Anomopoda</taxon>
        <taxon>Daphniidae</taxon>
        <taxon>Daphnia</taxon>
    </lineage>
</organism>
<dbReference type="InterPro" id="IPR035766">
    <property type="entry name" value="SPRYD7"/>
</dbReference>
<protein>
    <recommendedName>
        <fullName evidence="1">SPRY domain-containing protein 7</fullName>
    </recommendedName>
</protein>
<dbReference type="CDD" id="cd12880">
    <property type="entry name" value="SPRYD7"/>
    <property type="match status" value="1"/>
</dbReference>
<dbReference type="EMBL" id="LR016173">
    <property type="protein sequence ID" value="SVE85792.1"/>
    <property type="molecule type" value="mRNA"/>
</dbReference>
<dbReference type="InterPro" id="IPR013320">
    <property type="entry name" value="ConA-like_dom_sf"/>
</dbReference>
<gene>
    <name evidence="3" type="primary">EOG090X0EPP</name>
</gene>
<proteinExistence type="evidence at transcript level"/>
<evidence type="ECO:0000259" key="2">
    <source>
        <dbReference type="PROSITE" id="PS50188"/>
    </source>
</evidence>
<accession>A0A4Y7MYV2</accession>
<dbReference type="Gene3D" id="2.60.120.920">
    <property type="match status" value="1"/>
</dbReference>
<evidence type="ECO:0000256" key="1">
    <source>
        <dbReference type="ARBA" id="ARBA00021772"/>
    </source>
</evidence>
<sequence length="269" mass="30040">MEKILVKRLSLISFNNRRKLFRVMILAPNSRSPYQNRVVSNRRVKTAKTIATWGQTQQPISLFIPSVSSMASIFCCFRGCASFLDLGFATPTVPTKKQPVIALDQQQIGQEVVLVKDGTRICGTGGALGNTAIMQDKAYFEVRLQQSGVWGIGLGSEKADLNVIPMGNDADSWVMCSDGYLRHNKEEMHRITQLPQEGDTIGVSYNHIELNFYLNGQKLDCPFTNVRGQVYPVVYVDDGAVLDIVFENFVRDPPPGFDKIMLEQSLLET</sequence>
<dbReference type="PANTHER" id="PTHR20951:SF2">
    <property type="entry name" value="SPRY DOMAIN-CONTAINING PROTEIN 7"/>
    <property type="match status" value="1"/>
</dbReference>